<proteinExistence type="predicted"/>
<keyword evidence="1" id="KW-0732">Signal</keyword>
<reference evidence="3" key="2">
    <citation type="submission" date="2023-07" db="EMBL/GenBank/DDBJ databases">
        <authorList>
            <person name="Jung D.-H."/>
        </authorList>
    </citation>
    <scope>NUCLEOTIDE SEQUENCE [LARGE SCALE GENOMIC DNA]</scope>
    <source>
        <strain evidence="3">JA-25</strain>
    </source>
</reference>
<evidence type="ECO:0008006" key="4">
    <source>
        <dbReference type="Google" id="ProtNLM"/>
    </source>
</evidence>
<evidence type="ECO:0000256" key="1">
    <source>
        <dbReference type="SAM" id="SignalP"/>
    </source>
</evidence>
<sequence length="182" mass="20123">MKSILLFFTLALISVNCTTQNADVLPGGSSGNVPTELTGKWLKGAFSMVNFFTYDGQDLGRGYESSRALNITKDGQAELYLYFHTFDGYCHSHAFTYIKGKATVDGDMLTITGTSGRYRGAYSGACGSRSGFDRAMTSAEVQQQVIKLYWHVETRDGQKYLVTKFDRSADDSGSDFFKPSSW</sequence>
<reference evidence="3" key="1">
    <citation type="submission" date="2019-09" db="EMBL/GenBank/DDBJ databases">
        <authorList>
            <person name="Jung D.-H."/>
        </authorList>
    </citation>
    <scope>NUCLEOTIDE SEQUENCE [LARGE SCALE GENOMIC DNA]</scope>
    <source>
        <strain evidence="3">JA-25</strain>
    </source>
</reference>
<name>A0ABX0QBE4_9BACT</name>
<dbReference type="Proteomes" id="UP000606008">
    <property type="component" value="Unassembled WGS sequence"/>
</dbReference>
<dbReference type="EMBL" id="WAEL01000002">
    <property type="protein sequence ID" value="NID09650.1"/>
    <property type="molecule type" value="Genomic_DNA"/>
</dbReference>
<comment type="caution">
    <text evidence="2">The sequence shown here is derived from an EMBL/GenBank/DDBJ whole genome shotgun (WGS) entry which is preliminary data.</text>
</comment>
<dbReference type="RefSeq" id="WP_166691242.1">
    <property type="nucleotide sequence ID" value="NZ_WAEL01000002.1"/>
</dbReference>
<gene>
    <name evidence="2" type="ORF">F7231_05665</name>
</gene>
<feature type="chain" id="PRO_5045814089" description="Lipoprotein" evidence="1">
    <location>
        <begin position="22"/>
        <end position="182"/>
    </location>
</feature>
<feature type="signal peptide" evidence="1">
    <location>
        <begin position="1"/>
        <end position="21"/>
    </location>
</feature>
<protein>
    <recommendedName>
        <fullName evidence="4">Lipoprotein</fullName>
    </recommendedName>
</protein>
<evidence type="ECO:0000313" key="2">
    <source>
        <dbReference type="EMBL" id="NID09650.1"/>
    </source>
</evidence>
<keyword evidence="3" id="KW-1185">Reference proteome</keyword>
<evidence type="ECO:0000313" key="3">
    <source>
        <dbReference type="Proteomes" id="UP000606008"/>
    </source>
</evidence>
<accession>A0ABX0QBE4</accession>
<organism evidence="2 3">
    <name type="scientific">Fibrivirga algicola</name>
    <dbReference type="NCBI Taxonomy" id="2950420"/>
    <lineage>
        <taxon>Bacteria</taxon>
        <taxon>Pseudomonadati</taxon>
        <taxon>Bacteroidota</taxon>
        <taxon>Cytophagia</taxon>
        <taxon>Cytophagales</taxon>
        <taxon>Spirosomataceae</taxon>
        <taxon>Fibrivirga</taxon>
    </lineage>
</organism>